<keyword evidence="5" id="KW-0479">Metal-binding</keyword>
<dbReference type="GO" id="GO:0061630">
    <property type="term" value="F:ubiquitin protein ligase activity"/>
    <property type="evidence" value="ECO:0007669"/>
    <property type="project" value="UniProtKB-EC"/>
</dbReference>
<gene>
    <name evidence="14" type="ORF">CLAFUR5_05077</name>
</gene>
<keyword evidence="15" id="KW-1185">Reference proteome</keyword>
<keyword evidence="8" id="KW-0833">Ubl conjugation pathway</keyword>
<dbReference type="GO" id="GO:0005634">
    <property type="term" value="C:nucleus"/>
    <property type="evidence" value="ECO:0007669"/>
    <property type="project" value="UniProtKB-SubCell"/>
</dbReference>
<evidence type="ECO:0000313" key="15">
    <source>
        <dbReference type="Proteomes" id="UP000756132"/>
    </source>
</evidence>
<keyword evidence="7 11" id="KW-0863">Zinc-finger</keyword>
<evidence type="ECO:0000256" key="1">
    <source>
        <dbReference type="ARBA" id="ARBA00000900"/>
    </source>
</evidence>
<dbReference type="KEGG" id="ffu:CLAFUR5_05077"/>
<dbReference type="GeneID" id="71984955"/>
<feature type="domain" description="RING-type" evidence="13">
    <location>
        <begin position="18"/>
        <end position="56"/>
    </location>
</feature>
<evidence type="ECO:0000256" key="11">
    <source>
        <dbReference type="PROSITE-ProRule" id="PRU00175"/>
    </source>
</evidence>
<keyword evidence="10" id="KW-0539">Nucleus</keyword>
<sequence length="269" mass="29603">MAASPKADFHAQLEPESCPICCKILSQPTKTECGHLFCLPCLLHWTESCHTCPSCQDPLYSESAAAADPANVNWTACESEYNSIERDVDALRASVAALRVHAIQRERDTSTERESSPWTSTSRQQAELLVRARAERQGAEESTPLPFEDRQELERLRKVIIRRLGGSDAGQDDDEASEELSINQVTALIENLRTFDRAPPASSRQPQVQGAAASNSSPPIRTSDTARDSAPLSAAEVLRQAMPLPPLRVEVVHESVTVLRPSSPIFYTR</sequence>
<dbReference type="PROSITE" id="PS50089">
    <property type="entry name" value="ZF_RING_2"/>
    <property type="match status" value="1"/>
</dbReference>
<evidence type="ECO:0000256" key="6">
    <source>
        <dbReference type="ARBA" id="ARBA00022763"/>
    </source>
</evidence>
<proteinExistence type="predicted"/>
<dbReference type="SMART" id="SM00184">
    <property type="entry name" value="RING"/>
    <property type="match status" value="1"/>
</dbReference>
<dbReference type="Pfam" id="PF00097">
    <property type="entry name" value="zf-C3HC4"/>
    <property type="match status" value="1"/>
</dbReference>
<dbReference type="OrthoDB" id="5588846at2759"/>
<keyword evidence="4" id="KW-0808">Transferase</keyword>
<dbReference type="GO" id="GO:0008270">
    <property type="term" value="F:zinc ion binding"/>
    <property type="evidence" value="ECO:0007669"/>
    <property type="project" value="UniProtKB-KW"/>
</dbReference>
<evidence type="ECO:0000256" key="9">
    <source>
        <dbReference type="ARBA" id="ARBA00022833"/>
    </source>
</evidence>
<evidence type="ECO:0000256" key="10">
    <source>
        <dbReference type="ARBA" id="ARBA00023242"/>
    </source>
</evidence>
<dbReference type="RefSeq" id="XP_047760986.1">
    <property type="nucleotide sequence ID" value="XM_047904225.1"/>
</dbReference>
<evidence type="ECO:0000259" key="13">
    <source>
        <dbReference type="PROSITE" id="PS50089"/>
    </source>
</evidence>
<evidence type="ECO:0000313" key="14">
    <source>
        <dbReference type="EMBL" id="UJO16620.1"/>
    </source>
</evidence>
<evidence type="ECO:0000256" key="7">
    <source>
        <dbReference type="ARBA" id="ARBA00022771"/>
    </source>
</evidence>
<reference evidence="14" key="2">
    <citation type="journal article" date="2022" name="Microb. Genom.">
        <title>A chromosome-scale genome assembly of the tomato pathogen Cladosporium fulvum reveals a compartmentalized genome architecture and the presence of a dispensable chromosome.</title>
        <authorList>
            <person name="Zaccaron A.Z."/>
            <person name="Chen L.H."/>
            <person name="Samaras A."/>
            <person name="Stergiopoulos I."/>
        </authorList>
    </citation>
    <scope>NUCLEOTIDE SEQUENCE</scope>
    <source>
        <strain evidence="14">Race5_Kim</strain>
    </source>
</reference>
<dbReference type="Gene3D" id="3.30.40.10">
    <property type="entry name" value="Zinc/RING finger domain, C3HC4 (zinc finger)"/>
    <property type="match status" value="1"/>
</dbReference>
<feature type="region of interest" description="Disordered" evidence="12">
    <location>
        <begin position="197"/>
        <end position="231"/>
    </location>
</feature>
<feature type="compositionally biased region" description="Basic and acidic residues" evidence="12">
    <location>
        <begin position="105"/>
        <end position="115"/>
    </location>
</feature>
<dbReference type="InterPro" id="IPR018957">
    <property type="entry name" value="Znf_C3HC4_RING-type"/>
</dbReference>
<dbReference type="InterPro" id="IPR001841">
    <property type="entry name" value="Znf_RING"/>
</dbReference>
<organism evidence="14 15">
    <name type="scientific">Passalora fulva</name>
    <name type="common">Tomato leaf mold</name>
    <name type="synonym">Cladosporium fulvum</name>
    <dbReference type="NCBI Taxonomy" id="5499"/>
    <lineage>
        <taxon>Eukaryota</taxon>
        <taxon>Fungi</taxon>
        <taxon>Dikarya</taxon>
        <taxon>Ascomycota</taxon>
        <taxon>Pezizomycotina</taxon>
        <taxon>Dothideomycetes</taxon>
        <taxon>Dothideomycetidae</taxon>
        <taxon>Mycosphaerellales</taxon>
        <taxon>Mycosphaerellaceae</taxon>
        <taxon>Fulvia</taxon>
    </lineage>
</organism>
<evidence type="ECO:0000256" key="5">
    <source>
        <dbReference type="ARBA" id="ARBA00022723"/>
    </source>
</evidence>
<comment type="catalytic activity">
    <reaction evidence="1">
        <text>S-ubiquitinyl-[E2 ubiquitin-conjugating enzyme]-L-cysteine + [acceptor protein]-L-lysine = [E2 ubiquitin-conjugating enzyme]-L-cysteine + N(6)-ubiquitinyl-[acceptor protein]-L-lysine.</text>
        <dbReference type="EC" id="2.3.2.27"/>
    </reaction>
</comment>
<feature type="compositionally biased region" description="Polar residues" evidence="12">
    <location>
        <begin position="202"/>
        <end position="223"/>
    </location>
</feature>
<dbReference type="EMBL" id="CP090166">
    <property type="protein sequence ID" value="UJO16620.1"/>
    <property type="molecule type" value="Genomic_DNA"/>
</dbReference>
<keyword evidence="6" id="KW-0227">DNA damage</keyword>
<dbReference type="InterPro" id="IPR013083">
    <property type="entry name" value="Znf_RING/FYVE/PHD"/>
</dbReference>
<dbReference type="Proteomes" id="UP000756132">
    <property type="component" value="Chromosome 4"/>
</dbReference>
<dbReference type="PROSITE" id="PS00518">
    <property type="entry name" value="ZF_RING_1"/>
    <property type="match status" value="1"/>
</dbReference>
<keyword evidence="9" id="KW-0862">Zinc</keyword>
<dbReference type="GO" id="GO:0031491">
    <property type="term" value="F:nucleosome binding"/>
    <property type="evidence" value="ECO:0007669"/>
    <property type="project" value="TreeGrafter"/>
</dbReference>
<protein>
    <recommendedName>
        <fullName evidence="3">RING-type E3 ubiquitin transferase</fullName>
        <ecNumber evidence="3">2.3.2.27</ecNumber>
    </recommendedName>
</protein>
<dbReference type="PANTHER" id="PTHR23328:SF0">
    <property type="entry name" value="RING-TYPE DOMAIN-CONTAINING PROTEIN"/>
    <property type="match status" value="1"/>
</dbReference>
<evidence type="ECO:0000256" key="2">
    <source>
        <dbReference type="ARBA" id="ARBA00004123"/>
    </source>
</evidence>
<dbReference type="EC" id="2.3.2.27" evidence="3"/>
<evidence type="ECO:0000256" key="3">
    <source>
        <dbReference type="ARBA" id="ARBA00012483"/>
    </source>
</evidence>
<dbReference type="InterPro" id="IPR017907">
    <property type="entry name" value="Znf_RING_CS"/>
</dbReference>
<evidence type="ECO:0000256" key="8">
    <source>
        <dbReference type="ARBA" id="ARBA00022786"/>
    </source>
</evidence>
<feature type="region of interest" description="Disordered" evidence="12">
    <location>
        <begin position="105"/>
        <end position="124"/>
    </location>
</feature>
<accession>A0A9Q8P7Y0</accession>
<dbReference type="InterPro" id="IPR051657">
    <property type="entry name" value="RNF168/RNF169_E3_ubiq-ligase"/>
</dbReference>
<dbReference type="SUPFAM" id="SSF57850">
    <property type="entry name" value="RING/U-box"/>
    <property type="match status" value="1"/>
</dbReference>
<evidence type="ECO:0000256" key="4">
    <source>
        <dbReference type="ARBA" id="ARBA00022679"/>
    </source>
</evidence>
<comment type="subcellular location">
    <subcellularLocation>
        <location evidence="2">Nucleus</location>
    </subcellularLocation>
</comment>
<dbReference type="GO" id="GO:0006302">
    <property type="term" value="P:double-strand break repair"/>
    <property type="evidence" value="ECO:0007669"/>
    <property type="project" value="TreeGrafter"/>
</dbReference>
<evidence type="ECO:0000256" key="12">
    <source>
        <dbReference type="SAM" id="MobiDB-lite"/>
    </source>
</evidence>
<dbReference type="AlphaFoldDB" id="A0A9Q8P7Y0"/>
<dbReference type="PANTHER" id="PTHR23328">
    <property type="entry name" value="RING-TYPE DOMAIN-CONTAINING PROTEIN"/>
    <property type="match status" value="1"/>
</dbReference>
<reference evidence="14" key="1">
    <citation type="submission" date="2021-12" db="EMBL/GenBank/DDBJ databases">
        <authorList>
            <person name="Zaccaron A."/>
            <person name="Stergiopoulos I."/>
        </authorList>
    </citation>
    <scope>NUCLEOTIDE SEQUENCE</scope>
    <source>
        <strain evidence="14">Race5_Kim</strain>
    </source>
</reference>
<dbReference type="GO" id="GO:0035861">
    <property type="term" value="C:site of double-strand break"/>
    <property type="evidence" value="ECO:0007669"/>
    <property type="project" value="TreeGrafter"/>
</dbReference>
<name>A0A9Q8P7Y0_PASFU</name>